<dbReference type="InterPro" id="IPR017871">
    <property type="entry name" value="ABC_transporter-like_CS"/>
</dbReference>
<evidence type="ECO:0000313" key="11">
    <source>
        <dbReference type="EMBL" id="MBO1317638.1"/>
    </source>
</evidence>
<keyword evidence="5 11" id="KW-0067">ATP-binding</keyword>
<dbReference type="SMART" id="SM00382">
    <property type="entry name" value="AAA"/>
    <property type="match status" value="1"/>
</dbReference>
<gene>
    <name evidence="11" type="ORF">J3U88_04130</name>
</gene>
<comment type="caution">
    <text evidence="11">The sequence shown here is derived from an EMBL/GenBank/DDBJ whole genome shotgun (WGS) entry which is preliminary data.</text>
</comment>
<dbReference type="InterPro" id="IPR003593">
    <property type="entry name" value="AAA+_ATPase"/>
</dbReference>
<dbReference type="PROSITE" id="PS00211">
    <property type="entry name" value="ABC_TRANSPORTER_1"/>
    <property type="match status" value="1"/>
</dbReference>
<dbReference type="RefSeq" id="WP_207856996.1">
    <property type="nucleotide sequence ID" value="NZ_JAFREP010000003.1"/>
</dbReference>
<dbReference type="SUPFAM" id="SSF52540">
    <property type="entry name" value="P-loop containing nucleoside triphosphate hydrolases"/>
    <property type="match status" value="1"/>
</dbReference>
<dbReference type="Pfam" id="PF00664">
    <property type="entry name" value="ABC_membrane"/>
    <property type="match status" value="1"/>
</dbReference>
<dbReference type="GO" id="GO:0015421">
    <property type="term" value="F:ABC-type oligopeptide transporter activity"/>
    <property type="evidence" value="ECO:0007669"/>
    <property type="project" value="TreeGrafter"/>
</dbReference>
<dbReference type="FunFam" id="3.40.50.300:FF:000287">
    <property type="entry name" value="Multidrug ABC transporter ATP-binding protein"/>
    <property type="match status" value="1"/>
</dbReference>
<name>A0A8J7U2U3_9BACT</name>
<dbReference type="Gene3D" id="3.40.50.300">
    <property type="entry name" value="P-loop containing nucleotide triphosphate hydrolases"/>
    <property type="match status" value="1"/>
</dbReference>
<keyword evidence="3 8" id="KW-0812">Transmembrane</keyword>
<evidence type="ECO:0000313" key="12">
    <source>
        <dbReference type="Proteomes" id="UP000664417"/>
    </source>
</evidence>
<dbReference type="EMBL" id="JAFREP010000003">
    <property type="protein sequence ID" value="MBO1317638.1"/>
    <property type="molecule type" value="Genomic_DNA"/>
</dbReference>
<dbReference type="Proteomes" id="UP000664417">
    <property type="component" value="Unassembled WGS sequence"/>
</dbReference>
<dbReference type="InterPro" id="IPR003439">
    <property type="entry name" value="ABC_transporter-like_ATP-bd"/>
</dbReference>
<proteinExistence type="predicted"/>
<evidence type="ECO:0000256" key="1">
    <source>
        <dbReference type="ARBA" id="ARBA00004651"/>
    </source>
</evidence>
<evidence type="ECO:0000256" key="3">
    <source>
        <dbReference type="ARBA" id="ARBA00022692"/>
    </source>
</evidence>
<dbReference type="InterPro" id="IPR027417">
    <property type="entry name" value="P-loop_NTPase"/>
</dbReference>
<dbReference type="GO" id="GO:0016887">
    <property type="term" value="F:ATP hydrolysis activity"/>
    <property type="evidence" value="ECO:0007669"/>
    <property type="project" value="InterPro"/>
</dbReference>
<comment type="subcellular location">
    <subcellularLocation>
        <location evidence="1">Cell membrane</location>
        <topology evidence="1">Multi-pass membrane protein</topology>
    </subcellularLocation>
</comment>
<feature type="domain" description="ABC transmembrane type-1" evidence="10">
    <location>
        <begin position="25"/>
        <end position="317"/>
    </location>
</feature>
<evidence type="ECO:0000256" key="6">
    <source>
        <dbReference type="ARBA" id="ARBA00022989"/>
    </source>
</evidence>
<keyword evidence="4" id="KW-0547">Nucleotide-binding</keyword>
<dbReference type="AlphaFoldDB" id="A0A8J7U2U3"/>
<evidence type="ECO:0000256" key="5">
    <source>
        <dbReference type="ARBA" id="ARBA00022840"/>
    </source>
</evidence>
<reference evidence="11" key="1">
    <citation type="submission" date="2021-03" db="EMBL/GenBank/DDBJ databases">
        <authorList>
            <person name="Wang G."/>
        </authorList>
    </citation>
    <scope>NUCLEOTIDE SEQUENCE</scope>
    <source>
        <strain evidence="11">KCTC 12899</strain>
    </source>
</reference>
<dbReference type="PANTHER" id="PTHR43394">
    <property type="entry name" value="ATP-DEPENDENT PERMEASE MDL1, MITOCHONDRIAL"/>
    <property type="match status" value="1"/>
</dbReference>
<keyword evidence="7 8" id="KW-0472">Membrane</keyword>
<keyword evidence="6 8" id="KW-1133">Transmembrane helix</keyword>
<evidence type="ECO:0000256" key="8">
    <source>
        <dbReference type="SAM" id="Phobius"/>
    </source>
</evidence>
<dbReference type="SUPFAM" id="SSF90123">
    <property type="entry name" value="ABC transporter transmembrane region"/>
    <property type="match status" value="1"/>
</dbReference>
<organism evidence="11 12">
    <name type="scientific">Acanthopleuribacter pedis</name>
    <dbReference type="NCBI Taxonomy" id="442870"/>
    <lineage>
        <taxon>Bacteria</taxon>
        <taxon>Pseudomonadati</taxon>
        <taxon>Acidobacteriota</taxon>
        <taxon>Holophagae</taxon>
        <taxon>Acanthopleuribacterales</taxon>
        <taxon>Acanthopleuribacteraceae</taxon>
        <taxon>Acanthopleuribacter</taxon>
    </lineage>
</organism>
<feature type="domain" description="ABC transporter" evidence="9">
    <location>
        <begin position="351"/>
        <end position="585"/>
    </location>
</feature>
<dbReference type="PROSITE" id="PS50893">
    <property type="entry name" value="ABC_TRANSPORTER_2"/>
    <property type="match status" value="1"/>
</dbReference>
<sequence>MSQPATAPLRRLLRYTTPWRLRIQAASLCSFLNKLFDLAPPLLIGAAVDIVVQRENSWFANWGVVALEDQLALLTFLTVLIWGLESIFEYAFKVLWRNLSQDIQHAARLDAWAHLQKLELAYFERTHSGRIMAVLNDDVNQLERFLDGGANELIQVSTTVIIVGAIFVAASPTIALSAMLPMPLVIYGAFKFQSRLEPLYGEVRERVSRLSSHLANSLGGIATVKSYVSEQYEIEQLDRESQQYKIANAAAIRTSSAFVPVIRMVILVGFCGTLYLGGKMTLDGQLDVGIYSVLIFLTQRLLWPLTRLAETVDQYQRAMASTQRIMDLLDTPVGMVSGTTALKLHPGDGAVRFKDVGFAYTEGHPILRDLNFAIEAKQTVGVVGATGSGKSTLVKLLLRFYDVTDGAISVDGIDLRDADLTDLRRSIGLVSQDVFLFDGTIRENIAYGSFDKSDAEIEQAARFAEAHEFITRLPNGYDTRVGERGQRLSGGQRQRLSIARSILKDPAVLILDEATSAVDNETEAAIQRSLERVAHQRTTVVIAHRLSTVRNADQILVLDQGRLAEQGTHENLLAQNGVYAKLWHVQTGEQTTHDPS</sequence>
<dbReference type="InterPro" id="IPR011527">
    <property type="entry name" value="ABC1_TM_dom"/>
</dbReference>
<dbReference type="InterPro" id="IPR036640">
    <property type="entry name" value="ABC1_TM_sf"/>
</dbReference>
<dbReference type="PROSITE" id="PS50929">
    <property type="entry name" value="ABC_TM1F"/>
    <property type="match status" value="1"/>
</dbReference>
<dbReference type="CDD" id="cd18565">
    <property type="entry name" value="ABC_6TM_exporter_like"/>
    <property type="match status" value="1"/>
</dbReference>
<dbReference type="InterPro" id="IPR039421">
    <property type="entry name" value="Type_1_exporter"/>
</dbReference>
<evidence type="ECO:0000259" key="9">
    <source>
        <dbReference type="PROSITE" id="PS50893"/>
    </source>
</evidence>
<feature type="transmembrane region" description="Helical" evidence="8">
    <location>
        <begin position="160"/>
        <end position="190"/>
    </location>
</feature>
<evidence type="ECO:0000256" key="2">
    <source>
        <dbReference type="ARBA" id="ARBA00022448"/>
    </source>
</evidence>
<dbReference type="Pfam" id="PF00005">
    <property type="entry name" value="ABC_tran"/>
    <property type="match status" value="1"/>
</dbReference>
<evidence type="ECO:0000256" key="4">
    <source>
        <dbReference type="ARBA" id="ARBA00022741"/>
    </source>
</evidence>
<dbReference type="GO" id="GO:0005886">
    <property type="term" value="C:plasma membrane"/>
    <property type="evidence" value="ECO:0007669"/>
    <property type="project" value="UniProtKB-SubCell"/>
</dbReference>
<dbReference type="GO" id="GO:0005524">
    <property type="term" value="F:ATP binding"/>
    <property type="evidence" value="ECO:0007669"/>
    <property type="project" value="UniProtKB-KW"/>
</dbReference>
<accession>A0A8J7U2U3</accession>
<protein>
    <submittedName>
        <fullName evidence="11">ABC transporter ATP-binding protein</fullName>
    </submittedName>
</protein>
<keyword evidence="2" id="KW-0813">Transport</keyword>
<dbReference type="Gene3D" id="1.20.1560.10">
    <property type="entry name" value="ABC transporter type 1, transmembrane domain"/>
    <property type="match status" value="1"/>
</dbReference>
<keyword evidence="12" id="KW-1185">Reference proteome</keyword>
<evidence type="ECO:0000256" key="7">
    <source>
        <dbReference type="ARBA" id="ARBA00023136"/>
    </source>
</evidence>
<evidence type="ECO:0000259" key="10">
    <source>
        <dbReference type="PROSITE" id="PS50929"/>
    </source>
</evidence>
<dbReference type="PANTHER" id="PTHR43394:SF1">
    <property type="entry name" value="ATP-BINDING CASSETTE SUB-FAMILY B MEMBER 10, MITOCHONDRIAL"/>
    <property type="match status" value="1"/>
</dbReference>